<dbReference type="InParanoid" id="A0A1D2VIQ2"/>
<dbReference type="Gene3D" id="3.40.50.1820">
    <property type="entry name" value="alpha/beta hydrolase"/>
    <property type="match status" value="1"/>
</dbReference>
<keyword evidence="4 8" id="KW-0378">Hydrolase</keyword>
<evidence type="ECO:0000256" key="4">
    <source>
        <dbReference type="ARBA" id="ARBA00022801"/>
    </source>
</evidence>
<keyword evidence="9" id="KW-1185">Reference proteome</keyword>
<accession>A0A1D2VIQ2</accession>
<dbReference type="RefSeq" id="XP_020047815.1">
    <property type="nucleotide sequence ID" value="XM_020194509.1"/>
</dbReference>
<evidence type="ECO:0000256" key="6">
    <source>
        <dbReference type="ARBA" id="ARBA00023180"/>
    </source>
</evidence>
<dbReference type="SUPFAM" id="SSF53474">
    <property type="entry name" value="alpha/beta-Hydrolases"/>
    <property type="match status" value="1"/>
</dbReference>
<organism evidence="8 9">
    <name type="scientific">Ascoidea rubescens DSM 1968</name>
    <dbReference type="NCBI Taxonomy" id="1344418"/>
    <lineage>
        <taxon>Eukaryota</taxon>
        <taxon>Fungi</taxon>
        <taxon>Dikarya</taxon>
        <taxon>Ascomycota</taxon>
        <taxon>Saccharomycotina</taxon>
        <taxon>Saccharomycetes</taxon>
        <taxon>Ascoideaceae</taxon>
        <taxon>Ascoidea</taxon>
    </lineage>
</organism>
<keyword evidence="5" id="KW-1015">Disulfide bond</keyword>
<keyword evidence="3" id="KW-0732">Signal</keyword>
<dbReference type="PANTHER" id="PTHR11247">
    <property type="entry name" value="PALMITOYL-PROTEIN THIOESTERASE/DOLICHYLDIPHOSPHATASE 1"/>
    <property type="match status" value="1"/>
</dbReference>
<dbReference type="InterPro" id="IPR029058">
    <property type="entry name" value="AB_hydrolase_fold"/>
</dbReference>
<dbReference type="Proteomes" id="UP000095038">
    <property type="component" value="Unassembled WGS sequence"/>
</dbReference>
<sequence length="268" mass="31207">MGDSYDSDPMNRVFNVLRNTHPLLFIHSIYINPDDSKDQEDSFFGNVNNHLEIACEQISQIKELQNGFDCIGFSQGGLFIRSLIETCQFMDNKVNNLITFGSPHTGVSDLPTCKDNDWICKQRNQFLKKQVWRENIQTNIVSAQYFRDLYNYETYLSHSKFIVYLNNELPGHTNTTYAQRLSSINGNFVMVMFEKDTILVPKQSAWFQDEDISTGNMIELVDTDLYNEDWLGIKKLDENHQLRYLTIDDEHMVISDDFLTFIAENYLG</sequence>
<dbReference type="STRING" id="1344418.A0A1D2VIQ2"/>
<dbReference type="Pfam" id="PF02089">
    <property type="entry name" value="Palm_thioest"/>
    <property type="match status" value="1"/>
</dbReference>
<dbReference type="EC" id="3.1.2.22" evidence="1"/>
<evidence type="ECO:0000256" key="2">
    <source>
        <dbReference type="ARBA" id="ARBA00014212"/>
    </source>
</evidence>
<name>A0A1D2VIQ2_9ASCO</name>
<evidence type="ECO:0000313" key="9">
    <source>
        <dbReference type="Proteomes" id="UP000095038"/>
    </source>
</evidence>
<proteinExistence type="predicted"/>
<dbReference type="GeneID" id="30968145"/>
<dbReference type="PANTHER" id="PTHR11247:SF8">
    <property type="entry name" value="PALMITOYL-PROTEIN THIOESTERASE 1"/>
    <property type="match status" value="1"/>
</dbReference>
<evidence type="ECO:0000256" key="3">
    <source>
        <dbReference type="ARBA" id="ARBA00022729"/>
    </source>
</evidence>
<dbReference type="OrthoDB" id="10263094at2759"/>
<dbReference type="PRINTS" id="PR00414">
    <property type="entry name" value="PPTHIESTRASE"/>
</dbReference>
<evidence type="ECO:0000256" key="5">
    <source>
        <dbReference type="ARBA" id="ARBA00023157"/>
    </source>
</evidence>
<dbReference type="EMBL" id="KV454479">
    <property type="protein sequence ID" value="ODV61508.1"/>
    <property type="molecule type" value="Genomic_DNA"/>
</dbReference>
<protein>
    <recommendedName>
        <fullName evidence="2">Palmitoyl-protein thioesterase 1</fullName>
        <ecNumber evidence="1">3.1.2.22</ecNumber>
    </recommendedName>
    <alternativeName>
        <fullName evidence="7">Palmitoyl-protein hydrolase 1</fullName>
    </alternativeName>
</protein>
<evidence type="ECO:0000313" key="8">
    <source>
        <dbReference type="EMBL" id="ODV61508.1"/>
    </source>
</evidence>
<evidence type="ECO:0000256" key="1">
    <source>
        <dbReference type="ARBA" id="ARBA00012423"/>
    </source>
</evidence>
<dbReference type="AlphaFoldDB" id="A0A1D2VIQ2"/>
<dbReference type="GO" id="GO:0008474">
    <property type="term" value="F:palmitoyl-(protein) hydrolase activity"/>
    <property type="evidence" value="ECO:0007669"/>
    <property type="project" value="UniProtKB-EC"/>
</dbReference>
<gene>
    <name evidence="8" type="ORF">ASCRUDRAFT_80575</name>
</gene>
<reference evidence="9" key="1">
    <citation type="submission" date="2016-05" db="EMBL/GenBank/DDBJ databases">
        <title>Comparative genomics of biotechnologically important yeasts.</title>
        <authorList>
            <consortium name="DOE Joint Genome Institute"/>
            <person name="Riley R."/>
            <person name="Haridas S."/>
            <person name="Wolfe K.H."/>
            <person name="Lopes M.R."/>
            <person name="Hittinger C.T."/>
            <person name="Goker M."/>
            <person name="Salamov A."/>
            <person name="Wisecaver J."/>
            <person name="Long T.M."/>
            <person name="Aerts A.L."/>
            <person name="Barry K."/>
            <person name="Choi C."/>
            <person name="Clum A."/>
            <person name="Coughlan A.Y."/>
            <person name="Deshpande S."/>
            <person name="Douglass A.P."/>
            <person name="Hanson S.J."/>
            <person name="Klenk H.-P."/>
            <person name="Labutti K."/>
            <person name="Lapidus A."/>
            <person name="Lindquist E."/>
            <person name="Lipzen A."/>
            <person name="Meier-Kolthoff J.P."/>
            <person name="Ohm R.A."/>
            <person name="Otillar R.P."/>
            <person name="Pangilinan J."/>
            <person name="Peng Y."/>
            <person name="Rokas A."/>
            <person name="Rosa C.A."/>
            <person name="Scheuner C."/>
            <person name="Sibirny A.A."/>
            <person name="Slot J.C."/>
            <person name="Stielow J.B."/>
            <person name="Sun H."/>
            <person name="Kurtzman C.P."/>
            <person name="Blackwell M."/>
            <person name="Grigoriev I.V."/>
            <person name="Jeffries T.W."/>
        </authorList>
    </citation>
    <scope>NUCLEOTIDE SEQUENCE [LARGE SCALE GENOMIC DNA]</scope>
    <source>
        <strain evidence="9">DSM 1968</strain>
    </source>
</reference>
<evidence type="ECO:0000256" key="7">
    <source>
        <dbReference type="ARBA" id="ARBA00031934"/>
    </source>
</evidence>
<dbReference type="InterPro" id="IPR002472">
    <property type="entry name" value="Palm_thioest"/>
</dbReference>
<keyword evidence="6" id="KW-0325">Glycoprotein</keyword>